<sequence>MGEIFADLNALTDVYAATDQSAVTMHGVPSSPTLAADVFDAIAKADVNIDMISQSAPANGEVDISFTLPDKSLPAALSALKPWKESVSHTSGLAKLSVEGFGMEHRPGIAARMFRVLSGAGVAVRLVTTSETKISYCIDRKDLDAAVSATKQAFGV</sequence>
<dbReference type="AlphaFoldDB" id="A0A645HKA3"/>
<dbReference type="PANTHER" id="PTHR21499">
    <property type="entry name" value="ASPARTATE KINASE"/>
    <property type="match status" value="1"/>
</dbReference>
<feature type="domain" description="ACT" evidence="7">
    <location>
        <begin position="23"/>
        <end position="95"/>
    </location>
</feature>
<organism evidence="8">
    <name type="scientific">bioreactor metagenome</name>
    <dbReference type="NCBI Taxonomy" id="1076179"/>
    <lineage>
        <taxon>unclassified sequences</taxon>
        <taxon>metagenomes</taxon>
        <taxon>ecological metagenomes</taxon>
    </lineage>
</organism>
<dbReference type="CDD" id="cd04913">
    <property type="entry name" value="ACT_AKii-LysC-BS-like_1"/>
    <property type="match status" value="1"/>
</dbReference>
<keyword evidence="3 8" id="KW-0808">Transferase</keyword>
<accession>A0A645HKA3</accession>
<evidence type="ECO:0000256" key="2">
    <source>
        <dbReference type="ARBA" id="ARBA00013059"/>
    </source>
</evidence>
<comment type="similarity">
    <text evidence="1">Belongs to the aspartokinase family.</text>
</comment>
<evidence type="ECO:0000256" key="4">
    <source>
        <dbReference type="ARBA" id="ARBA00022741"/>
    </source>
</evidence>
<dbReference type="PANTHER" id="PTHR21499:SF3">
    <property type="entry name" value="ASPARTOKINASE"/>
    <property type="match status" value="1"/>
</dbReference>
<dbReference type="InterPro" id="IPR054352">
    <property type="entry name" value="ACT_Aspartokinase"/>
</dbReference>
<evidence type="ECO:0000259" key="7">
    <source>
        <dbReference type="PROSITE" id="PS51671"/>
    </source>
</evidence>
<dbReference type="InterPro" id="IPR045865">
    <property type="entry name" value="ACT-like_dom_sf"/>
</dbReference>
<gene>
    <name evidence="8" type="primary">lysC_23</name>
    <name evidence="8" type="ORF">SDC9_184073</name>
</gene>
<protein>
    <recommendedName>
        <fullName evidence="2">aspartate kinase</fullName>
        <ecNumber evidence="2">2.7.2.4</ecNumber>
    </recommendedName>
</protein>
<evidence type="ECO:0000256" key="5">
    <source>
        <dbReference type="ARBA" id="ARBA00022777"/>
    </source>
</evidence>
<dbReference type="GO" id="GO:0009089">
    <property type="term" value="P:lysine biosynthetic process via diaminopimelate"/>
    <property type="evidence" value="ECO:0007669"/>
    <property type="project" value="TreeGrafter"/>
</dbReference>
<evidence type="ECO:0000256" key="1">
    <source>
        <dbReference type="ARBA" id="ARBA00010122"/>
    </source>
</evidence>
<comment type="caution">
    <text evidence="8">The sequence shown here is derived from an EMBL/GenBank/DDBJ whole genome shotgun (WGS) entry which is preliminary data.</text>
</comment>
<proteinExistence type="inferred from homology"/>
<dbReference type="EC" id="2.7.2.4" evidence="2"/>
<keyword evidence="6" id="KW-0067">ATP-binding</keyword>
<dbReference type="SUPFAM" id="SSF55021">
    <property type="entry name" value="ACT-like"/>
    <property type="match status" value="2"/>
</dbReference>
<dbReference type="GO" id="GO:0005829">
    <property type="term" value="C:cytosol"/>
    <property type="evidence" value="ECO:0007669"/>
    <property type="project" value="TreeGrafter"/>
</dbReference>
<dbReference type="GO" id="GO:0005524">
    <property type="term" value="F:ATP binding"/>
    <property type="evidence" value="ECO:0007669"/>
    <property type="project" value="UniProtKB-KW"/>
</dbReference>
<feature type="domain" description="ACT" evidence="7">
    <location>
        <begin position="98"/>
        <end position="156"/>
    </location>
</feature>
<dbReference type="GO" id="GO:0009090">
    <property type="term" value="P:homoserine biosynthetic process"/>
    <property type="evidence" value="ECO:0007669"/>
    <property type="project" value="TreeGrafter"/>
</dbReference>
<reference evidence="8" key="1">
    <citation type="submission" date="2019-08" db="EMBL/GenBank/DDBJ databases">
        <authorList>
            <person name="Kucharzyk K."/>
            <person name="Murdoch R.W."/>
            <person name="Higgins S."/>
            <person name="Loffler F."/>
        </authorList>
    </citation>
    <scope>NUCLEOTIDE SEQUENCE</scope>
</reference>
<dbReference type="CDD" id="cd04936">
    <property type="entry name" value="ACT_AKii-LysC-BS-like_2"/>
    <property type="match status" value="1"/>
</dbReference>
<evidence type="ECO:0000256" key="3">
    <source>
        <dbReference type="ARBA" id="ARBA00022679"/>
    </source>
</evidence>
<dbReference type="PROSITE" id="PS51671">
    <property type="entry name" value="ACT"/>
    <property type="match status" value="2"/>
</dbReference>
<keyword evidence="4" id="KW-0547">Nucleotide-binding</keyword>
<evidence type="ECO:0000313" key="8">
    <source>
        <dbReference type="EMBL" id="MPN36564.1"/>
    </source>
</evidence>
<name>A0A645HKA3_9ZZZZ</name>
<dbReference type="InterPro" id="IPR002912">
    <property type="entry name" value="ACT_dom"/>
</dbReference>
<dbReference type="Pfam" id="PF22468">
    <property type="entry name" value="ACT_9"/>
    <property type="match status" value="2"/>
</dbReference>
<dbReference type="Gene3D" id="3.30.2130.10">
    <property type="entry name" value="VC0802-like"/>
    <property type="match status" value="1"/>
</dbReference>
<keyword evidence="5 8" id="KW-0418">Kinase</keyword>
<evidence type="ECO:0000256" key="6">
    <source>
        <dbReference type="ARBA" id="ARBA00022840"/>
    </source>
</evidence>
<dbReference type="EMBL" id="VSSQ01090763">
    <property type="protein sequence ID" value="MPN36564.1"/>
    <property type="molecule type" value="Genomic_DNA"/>
</dbReference>
<dbReference type="GO" id="GO:0004072">
    <property type="term" value="F:aspartate kinase activity"/>
    <property type="evidence" value="ECO:0007669"/>
    <property type="project" value="UniProtKB-EC"/>
</dbReference>